<dbReference type="InterPro" id="IPR003661">
    <property type="entry name" value="HisK_dim/P_dom"/>
</dbReference>
<dbReference type="EC" id="2.7.13.3" evidence="3"/>
<evidence type="ECO:0000256" key="3">
    <source>
        <dbReference type="ARBA" id="ARBA00012438"/>
    </source>
</evidence>
<dbReference type="GO" id="GO:0000155">
    <property type="term" value="F:phosphorelay sensor kinase activity"/>
    <property type="evidence" value="ECO:0007669"/>
    <property type="project" value="InterPro"/>
</dbReference>
<keyword evidence="4" id="KW-0597">Phosphoprotein</keyword>
<keyword evidence="8 9" id="KW-0472">Membrane</keyword>
<dbReference type="SUPFAM" id="SSF55785">
    <property type="entry name" value="PYP-like sensor domain (PAS domain)"/>
    <property type="match status" value="1"/>
</dbReference>
<dbReference type="PANTHER" id="PTHR45453">
    <property type="entry name" value="PHOSPHATE REGULON SENSOR PROTEIN PHOR"/>
    <property type="match status" value="1"/>
</dbReference>
<dbReference type="Proteomes" id="UP000010847">
    <property type="component" value="Chromosome"/>
</dbReference>
<dbReference type="InterPro" id="IPR005467">
    <property type="entry name" value="His_kinase_dom"/>
</dbReference>
<evidence type="ECO:0000259" key="12">
    <source>
        <dbReference type="PROSITE" id="PS50885"/>
    </source>
</evidence>
<evidence type="ECO:0000256" key="1">
    <source>
        <dbReference type="ARBA" id="ARBA00000085"/>
    </source>
</evidence>
<dbReference type="SUPFAM" id="SSF55874">
    <property type="entry name" value="ATPase domain of HSP90 chaperone/DNA topoisomerase II/histidine kinase"/>
    <property type="match status" value="1"/>
</dbReference>
<evidence type="ECO:0000256" key="5">
    <source>
        <dbReference type="ARBA" id="ARBA00022679"/>
    </source>
</evidence>
<dbReference type="GO" id="GO:0004721">
    <property type="term" value="F:phosphoprotein phosphatase activity"/>
    <property type="evidence" value="ECO:0007669"/>
    <property type="project" value="TreeGrafter"/>
</dbReference>
<keyword evidence="6 13" id="KW-0418">Kinase</keyword>
<dbReference type="InterPro" id="IPR000700">
    <property type="entry name" value="PAS-assoc_C"/>
</dbReference>
<dbReference type="Gene3D" id="6.10.340.10">
    <property type="match status" value="1"/>
</dbReference>
<feature type="transmembrane region" description="Helical" evidence="9">
    <location>
        <begin position="203"/>
        <end position="222"/>
    </location>
</feature>
<keyword evidence="14" id="KW-1185">Reference proteome</keyword>
<comment type="catalytic activity">
    <reaction evidence="1">
        <text>ATP + protein L-histidine = ADP + protein N-phospho-L-histidine.</text>
        <dbReference type="EC" id="2.7.13.3"/>
    </reaction>
</comment>
<dbReference type="Gene3D" id="3.30.565.10">
    <property type="entry name" value="Histidine kinase-like ATPase, C-terminal domain"/>
    <property type="match status" value="1"/>
</dbReference>
<keyword evidence="5" id="KW-0808">Transferase</keyword>
<dbReference type="eggNOG" id="COG5002">
    <property type="taxonomic scope" value="Bacteria"/>
</dbReference>
<dbReference type="EMBL" id="CP007032">
    <property type="protein sequence ID" value="AHF06594.1"/>
    <property type="molecule type" value="Genomic_DNA"/>
</dbReference>
<dbReference type="OrthoDB" id="2359336at2"/>
<evidence type="ECO:0000256" key="8">
    <source>
        <dbReference type="ARBA" id="ARBA00023136"/>
    </source>
</evidence>
<feature type="transmembrane region" description="Helical" evidence="9">
    <location>
        <begin position="12"/>
        <end position="33"/>
    </location>
</feature>
<dbReference type="Pfam" id="PF00512">
    <property type="entry name" value="HisKA"/>
    <property type="match status" value="1"/>
</dbReference>
<keyword evidence="9" id="KW-1133">Transmembrane helix</keyword>
<dbReference type="InterPro" id="IPR003594">
    <property type="entry name" value="HATPase_dom"/>
</dbReference>
<name>W0EBL3_9FIRM</name>
<dbReference type="InterPro" id="IPR004358">
    <property type="entry name" value="Sig_transdc_His_kin-like_C"/>
</dbReference>
<evidence type="ECO:0000256" key="9">
    <source>
        <dbReference type="SAM" id="Phobius"/>
    </source>
</evidence>
<evidence type="ECO:0000256" key="7">
    <source>
        <dbReference type="ARBA" id="ARBA00023012"/>
    </source>
</evidence>
<dbReference type="SMART" id="SM00388">
    <property type="entry name" value="HisKA"/>
    <property type="match status" value="1"/>
</dbReference>
<dbReference type="FunFam" id="3.30.565.10:FF:000006">
    <property type="entry name" value="Sensor histidine kinase WalK"/>
    <property type="match status" value="1"/>
</dbReference>
<dbReference type="PROSITE" id="PS50885">
    <property type="entry name" value="HAMP"/>
    <property type="match status" value="1"/>
</dbReference>
<dbReference type="Pfam" id="PF02518">
    <property type="entry name" value="HATPase_c"/>
    <property type="match status" value="1"/>
</dbReference>
<dbReference type="InterPro" id="IPR050351">
    <property type="entry name" value="BphY/WalK/GraS-like"/>
</dbReference>
<dbReference type="KEGG" id="dmt:DESME_05640"/>
<keyword evidence="7" id="KW-0902">Two-component regulatory system</keyword>
<dbReference type="InterPro" id="IPR003660">
    <property type="entry name" value="HAMP_dom"/>
</dbReference>
<comment type="subcellular location">
    <subcellularLocation>
        <location evidence="2">Membrane</location>
    </subcellularLocation>
</comment>
<evidence type="ECO:0000256" key="2">
    <source>
        <dbReference type="ARBA" id="ARBA00004370"/>
    </source>
</evidence>
<organism evidence="13 14">
    <name type="scientific">Desulfitobacterium metallireducens DSM 15288</name>
    <dbReference type="NCBI Taxonomy" id="871968"/>
    <lineage>
        <taxon>Bacteria</taxon>
        <taxon>Bacillati</taxon>
        <taxon>Bacillota</taxon>
        <taxon>Clostridia</taxon>
        <taxon>Eubacteriales</taxon>
        <taxon>Desulfitobacteriaceae</taxon>
        <taxon>Desulfitobacterium</taxon>
    </lineage>
</organism>
<dbReference type="AlphaFoldDB" id="W0EBL3"/>
<evidence type="ECO:0000313" key="14">
    <source>
        <dbReference type="Proteomes" id="UP000010847"/>
    </source>
</evidence>
<dbReference type="HOGENOM" id="CLU_000445_89_2_9"/>
<feature type="domain" description="Histidine kinase" evidence="10">
    <location>
        <begin position="398"/>
        <end position="615"/>
    </location>
</feature>
<gene>
    <name evidence="13" type="ORF">DESME_05640</name>
</gene>
<dbReference type="PRINTS" id="PR00344">
    <property type="entry name" value="BCTRLSENSOR"/>
</dbReference>
<dbReference type="CDD" id="cd06225">
    <property type="entry name" value="HAMP"/>
    <property type="match status" value="1"/>
</dbReference>
<dbReference type="CDD" id="cd00075">
    <property type="entry name" value="HATPase"/>
    <property type="match status" value="1"/>
</dbReference>
<protein>
    <recommendedName>
        <fullName evidence="3">histidine kinase</fullName>
        <ecNumber evidence="3">2.7.13.3</ecNumber>
    </recommendedName>
</protein>
<dbReference type="SMART" id="SM00387">
    <property type="entry name" value="HATPase_c"/>
    <property type="match status" value="1"/>
</dbReference>
<dbReference type="SUPFAM" id="SSF47384">
    <property type="entry name" value="Homodimeric domain of signal transducing histidine kinase"/>
    <property type="match status" value="1"/>
</dbReference>
<reference evidence="13 14" key="1">
    <citation type="submission" date="2013-12" db="EMBL/GenBank/DDBJ databases">
        <authorList>
            <consortium name="DOE Joint Genome Institute"/>
            <person name="Smidt H."/>
            <person name="Huntemann M."/>
            <person name="Han J."/>
            <person name="Chen A."/>
            <person name="Kyrpides N."/>
            <person name="Mavromatis K."/>
            <person name="Markowitz V."/>
            <person name="Palaniappan K."/>
            <person name="Ivanova N."/>
            <person name="Schaumberg A."/>
            <person name="Pati A."/>
            <person name="Liolios K."/>
            <person name="Nordberg H.P."/>
            <person name="Cantor M.N."/>
            <person name="Hua S.X."/>
            <person name="Woyke T."/>
        </authorList>
    </citation>
    <scope>NUCLEOTIDE SEQUENCE [LARGE SCALE GENOMIC DNA]</scope>
    <source>
        <strain evidence="14">DSM 15288</strain>
    </source>
</reference>
<sequence>MFRKTITFKLTAGFVVIVLISMLTIGLFFIQMFRQYTFDSKEQVLLERARSISELFSENPQSSSQMRGYGGLMKVLGNLAEAKVWITDDKGNPAAISGTNINMGMGNGMGGKGGGLGNSAGNGIGQAFSKDPLPAEAENVITEVLAGKESISENFSGVYNEATLTVGVPIRNSDQNVVGAVLLHSPVTGITETIDKAIHMLEISLLAALILATGLGIFYSLLFTRPLKAMNRTAVEMTRGNYATRTGIKREDELGQLGNSLDQLAEKLGYTIDQLFQEKGKISDIIASISEGIVAFDLNFNSLSINSALSEIMNQTLVYSNEGLKKDFEALAIYDSLERVIMDKKSLQVLKDWKGKKLRFTLSPIIDNQNKVTGSVALVQDISESERLEQLRKDFVANVSHEFRTPLTVIKGSVEALMDGTVDQTQDIEHYYQRMLAETKGLERLVGDLLELSRLQSGKISIHQEEIYLPGLISDVIKSLQTLADKKEIQIVYQGLPNVPVLNGDYDRLRQLFVIFIDNAVKYSHTSTVITVELNVIKDSTLQVKIKDQGYGIPQEELPYVWDRFYKADKSRQSKGTGLGLAIAKHLVQLHQGQVFMTSEEGKGTTVTVQLPLNICAD</sequence>
<dbReference type="RefSeq" id="WP_006717851.1">
    <property type="nucleotide sequence ID" value="NZ_CP007032.1"/>
</dbReference>
<dbReference type="GO" id="GO:0016036">
    <property type="term" value="P:cellular response to phosphate starvation"/>
    <property type="evidence" value="ECO:0007669"/>
    <property type="project" value="TreeGrafter"/>
</dbReference>
<dbReference type="PROSITE" id="PS50109">
    <property type="entry name" value="HIS_KIN"/>
    <property type="match status" value="1"/>
</dbReference>
<dbReference type="Gene3D" id="1.10.287.130">
    <property type="match status" value="1"/>
</dbReference>
<dbReference type="PANTHER" id="PTHR45453:SF1">
    <property type="entry name" value="PHOSPHATE REGULON SENSOR PROTEIN PHOR"/>
    <property type="match status" value="1"/>
</dbReference>
<dbReference type="GO" id="GO:0005886">
    <property type="term" value="C:plasma membrane"/>
    <property type="evidence" value="ECO:0007669"/>
    <property type="project" value="TreeGrafter"/>
</dbReference>
<evidence type="ECO:0000313" key="13">
    <source>
        <dbReference type="EMBL" id="AHF06594.1"/>
    </source>
</evidence>
<dbReference type="PROSITE" id="PS50113">
    <property type="entry name" value="PAC"/>
    <property type="match status" value="1"/>
</dbReference>
<dbReference type="SMART" id="SM00304">
    <property type="entry name" value="HAMP"/>
    <property type="match status" value="1"/>
</dbReference>
<dbReference type="InterPro" id="IPR035965">
    <property type="entry name" value="PAS-like_dom_sf"/>
</dbReference>
<feature type="domain" description="HAMP" evidence="12">
    <location>
        <begin position="221"/>
        <end position="273"/>
    </location>
</feature>
<dbReference type="Pfam" id="PF00672">
    <property type="entry name" value="HAMP"/>
    <property type="match status" value="1"/>
</dbReference>
<dbReference type="FunFam" id="1.10.287.130:FF:000001">
    <property type="entry name" value="Two-component sensor histidine kinase"/>
    <property type="match status" value="1"/>
</dbReference>
<dbReference type="Gene3D" id="3.30.450.20">
    <property type="entry name" value="PAS domain"/>
    <property type="match status" value="1"/>
</dbReference>
<accession>W0EBL3</accession>
<dbReference type="InterPro" id="IPR036890">
    <property type="entry name" value="HATPase_C_sf"/>
</dbReference>
<proteinExistence type="predicted"/>
<dbReference type="CDD" id="cd00082">
    <property type="entry name" value="HisKA"/>
    <property type="match status" value="1"/>
</dbReference>
<dbReference type="STRING" id="871968.DESME_05640"/>
<evidence type="ECO:0000256" key="6">
    <source>
        <dbReference type="ARBA" id="ARBA00022777"/>
    </source>
</evidence>
<dbReference type="InterPro" id="IPR036097">
    <property type="entry name" value="HisK_dim/P_sf"/>
</dbReference>
<keyword evidence="9" id="KW-0812">Transmembrane</keyword>
<dbReference type="SUPFAM" id="SSF158472">
    <property type="entry name" value="HAMP domain-like"/>
    <property type="match status" value="1"/>
</dbReference>
<evidence type="ECO:0000256" key="4">
    <source>
        <dbReference type="ARBA" id="ARBA00022553"/>
    </source>
</evidence>
<evidence type="ECO:0000259" key="10">
    <source>
        <dbReference type="PROSITE" id="PS50109"/>
    </source>
</evidence>
<feature type="domain" description="PAC" evidence="11">
    <location>
        <begin position="343"/>
        <end position="394"/>
    </location>
</feature>
<evidence type="ECO:0000259" key="11">
    <source>
        <dbReference type="PROSITE" id="PS50113"/>
    </source>
</evidence>